<keyword evidence="10" id="KW-1185">Reference proteome</keyword>
<keyword evidence="4 6" id="KW-0862">Zinc</keyword>
<organism evidence="9 10">
    <name type="scientific">Eremothecium gossypii (strain ATCC 10895 / CBS 109.51 / FGSC 9923 / NRRL Y-1056)</name>
    <name type="common">Yeast</name>
    <name type="synonym">Ashbya gossypii</name>
    <dbReference type="NCBI Taxonomy" id="284811"/>
    <lineage>
        <taxon>Eukaryota</taxon>
        <taxon>Fungi</taxon>
        <taxon>Dikarya</taxon>
        <taxon>Ascomycota</taxon>
        <taxon>Saccharomycotina</taxon>
        <taxon>Saccharomycetes</taxon>
        <taxon>Saccharomycetales</taxon>
        <taxon>Saccharomycetaceae</taxon>
        <taxon>Eremothecium</taxon>
    </lineage>
</organism>
<dbReference type="PANTHER" id="PTHR46527:SF1">
    <property type="entry name" value="NUCLEOPORIN NUP42"/>
    <property type="match status" value="1"/>
</dbReference>
<dbReference type="InParanoid" id="Q750Q8"/>
<feature type="compositionally biased region" description="Polar residues" evidence="7">
    <location>
        <begin position="436"/>
        <end position="477"/>
    </location>
</feature>
<keyword evidence="5" id="KW-0539">Nucleus</keyword>
<feature type="region of interest" description="Disordered" evidence="7">
    <location>
        <begin position="436"/>
        <end position="491"/>
    </location>
</feature>
<dbReference type="SMART" id="SM00356">
    <property type="entry name" value="ZnF_C3H1"/>
    <property type="match status" value="1"/>
</dbReference>
<dbReference type="Proteomes" id="UP000000591">
    <property type="component" value="Chromosome VII"/>
</dbReference>
<dbReference type="eggNOG" id="KOG0845">
    <property type="taxonomic scope" value="Eukaryota"/>
</dbReference>
<dbReference type="SUPFAM" id="SSF90229">
    <property type="entry name" value="CCCH zinc finger"/>
    <property type="match status" value="1"/>
</dbReference>
<evidence type="ECO:0000256" key="1">
    <source>
        <dbReference type="ARBA" id="ARBA00004123"/>
    </source>
</evidence>
<dbReference type="PROSITE" id="PS50103">
    <property type="entry name" value="ZF_C3H1"/>
    <property type="match status" value="1"/>
</dbReference>
<dbReference type="OrthoDB" id="20729at2759"/>
<evidence type="ECO:0000256" key="5">
    <source>
        <dbReference type="ARBA" id="ARBA00023242"/>
    </source>
</evidence>
<evidence type="ECO:0000259" key="8">
    <source>
        <dbReference type="PROSITE" id="PS50103"/>
    </source>
</evidence>
<comment type="subcellular location">
    <subcellularLocation>
        <location evidence="1">Nucleus</location>
    </subcellularLocation>
</comment>
<dbReference type="OMA" id="PNRHDIC"/>
<dbReference type="GeneID" id="4622850"/>
<reference evidence="10" key="2">
    <citation type="journal article" date="2013" name="G3 (Bethesda)">
        <title>Genomes of Ashbya fungi isolated from insects reveal four mating-type loci, numerous translocations, lack of transposons, and distinct gene duplications.</title>
        <authorList>
            <person name="Dietrich F.S."/>
            <person name="Voegeli S."/>
            <person name="Kuo S."/>
            <person name="Philippsen P."/>
        </authorList>
    </citation>
    <scope>GENOME REANNOTATION</scope>
    <source>
        <strain evidence="10">ATCC 10895 / CBS 109.51 / FGSC 9923 / NRRL Y-1056</strain>
    </source>
</reference>
<evidence type="ECO:0000256" key="3">
    <source>
        <dbReference type="ARBA" id="ARBA00022771"/>
    </source>
</evidence>
<dbReference type="AlphaFoldDB" id="Q750Q8"/>
<name>Q750Q8_EREGS</name>
<feature type="domain" description="C3H1-type" evidence="8">
    <location>
        <begin position="4"/>
        <end position="31"/>
    </location>
</feature>
<reference evidence="9 10" key="1">
    <citation type="journal article" date="2004" name="Science">
        <title>The Ashbya gossypii genome as a tool for mapping the ancient Saccharomyces cerevisiae genome.</title>
        <authorList>
            <person name="Dietrich F.S."/>
            <person name="Voegeli S."/>
            <person name="Brachat S."/>
            <person name="Lerch A."/>
            <person name="Gates K."/>
            <person name="Steiner S."/>
            <person name="Mohr C."/>
            <person name="Pohlmann R."/>
            <person name="Luedi P."/>
            <person name="Choi S."/>
            <person name="Wing R.A."/>
            <person name="Flavier A."/>
            <person name="Gaffney T.D."/>
            <person name="Philippsen P."/>
        </authorList>
    </citation>
    <scope>NUCLEOTIDE SEQUENCE [LARGE SCALE GENOMIC DNA]</scope>
    <source>
        <strain evidence="10">ATCC 10895 / CBS 109.51 / FGSC 9923 / NRRL Y-1056</strain>
    </source>
</reference>
<keyword evidence="2 6" id="KW-0479">Metal-binding</keyword>
<dbReference type="HOGENOM" id="CLU_456507_0_0_1"/>
<keyword evidence="3 6" id="KW-0863">Zinc-finger</keyword>
<dbReference type="RefSeq" id="NP_986551.2">
    <property type="nucleotide sequence ID" value="NM_211613.2"/>
</dbReference>
<dbReference type="EMBL" id="AE016820">
    <property type="protein sequence ID" value="AAS54375.2"/>
    <property type="molecule type" value="Genomic_DNA"/>
</dbReference>
<evidence type="ECO:0000256" key="2">
    <source>
        <dbReference type="ARBA" id="ARBA00022723"/>
    </source>
</evidence>
<accession>Q750Q8</accession>
<evidence type="ECO:0000313" key="9">
    <source>
        <dbReference type="EMBL" id="AAS54375.2"/>
    </source>
</evidence>
<evidence type="ECO:0000256" key="4">
    <source>
        <dbReference type="ARBA" id="ARBA00022833"/>
    </source>
</evidence>
<dbReference type="InterPro" id="IPR036855">
    <property type="entry name" value="Znf_CCCH_sf"/>
</dbReference>
<dbReference type="InterPro" id="IPR000571">
    <property type="entry name" value="Znf_CCCH"/>
</dbReference>
<dbReference type="PANTHER" id="PTHR46527">
    <property type="entry name" value="NUCLEOPORIN-LIKE PROTEIN 2"/>
    <property type="match status" value="1"/>
</dbReference>
<gene>
    <name evidence="9" type="ORF">AGOS_AGL116C</name>
</gene>
<feature type="region of interest" description="Disordered" evidence="7">
    <location>
        <begin position="392"/>
        <end position="412"/>
    </location>
</feature>
<protein>
    <submittedName>
        <fullName evidence="9">AGL116Cp</fullName>
    </submittedName>
</protein>
<evidence type="ECO:0000313" key="10">
    <source>
        <dbReference type="Proteomes" id="UP000000591"/>
    </source>
</evidence>
<sequence length="522" mass="51624">MSNYRNKQPCKYFQQGRCNKGNACNFAHVHSGGASSGSGGGKSEAERYSEFVSDGALERWGNMVSSDMGDVALFQTRPLLSSYAPTDVAAVNLIQGRDLSAEESRFQWWEAMAQGKKAQYDAAMAARAKDIEKCVAYVKSNAKKGARFLQLATKRFREQGTYPSKPFIEHELDLTGGSGFGAAPLGGGGAFGQAAFGSTGGTMAASAFGQPAFGPPPTAGGGLFGSTPAAGGGAFGSAPAAGGGAFGQPAFGASASAATGAFGSGSTTTSAFGSPAFGSGATPTISGAFGKPAFGTAGSGATGAFGKPSFGTGATTSPFGTFGAQTAVNAAPATTSNAFGQPAFGSAGFGAQPTPAFGTGALPAKPFGFGATASTSTTTAVPFGANSSGMGGTTSAFGQPPGAAKTGSTFGSAPASASIGFGGKVPSQQALSPFTQQAIGSSSSPFGGAGTTNTPFGSPQQPFGSAKTVQSTGTTRPVQGLPTADDKITEDELPREILDAFKAERFTLGHIPGVAPPLTLIH</sequence>
<proteinExistence type="predicted"/>
<evidence type="ECO:0000256" key="7">
    <source>
        <dbReference type="SAM" id="MobiDB-lite"/>
    </source>
</evidence>
<dbReference type="STRING" id="284811.Q750Q8"/>
<dbReference type="KEGG" id="ago:AGOS_AGL116C"/>
<evidence type="ECO:0000256" key="6">
    <source>
        <dbReference type="PROSITE-ProRule" id="PRU00723"/>
    </source>
</evidence>
<dbReference type="GO" id="GO:0005634">
    <property type="term" value="C:nucleus"/>
    <property type="evidence" value="ECO:0007669"/>
    <property type="project" value="UniProtKB-SubCell"/>
</dbReference>
<dbReference type="GO" id="GO:0008270">
    <property type="term" value="F:zinc ion binding"/>
    <property type="evidence" value="ECO:0007669"/>
    <property type="project" value="UniProtKB-KW"/>
</dbReference>
<dbReference type="Gene3D" id="4.10.1000.10">
    <property type="entry name" value="Zinc finger, CCCH-type"/>
    <property type="match status" value="1"/>
</dbReference>
<dbReference type="Pfam" id="PF00642">
    <property type="entry name" value="zf-CCCH"/>
    <property type="match status" value="1"/>
</dbReference>
<feature type="zinc finger region" description="C3H1-type" evidence="6">
    <location>
        <begin position="4"/>
        <end position="31"/>
    </location>
</feature>
<dbReference type="InterPro" id="IPR051767">
    <property type="entry name" value="Nucleoporin_NUP42"/>
</dbReference>